<dbReference type="RefSeq" id="WP_387895970.1">
    <property type="nucleotide sequence ID" value="NZ_JBIAPK010000004.1"/>
</dbReference>
<dbReference type="Proteomes" id="UP001601976">
    <property type="component" value="Unassembled WGS sequence"/>
</dbReference>
<proteinExistence type="predicted"/>
<feature type="signal peptide" evidence="1">
    <location>
        <begin position="1"/>
        <end position="32"/>
    </location>
</feature>
<name>A0ABW6RFG4_9ACTN</name>
<organism evidence="2 3">
    <name type="scientific">Streptomyces flavidovirens</name>
    <dbReference type="NCBI Taxonomy" id="67298"/>
    <lineage>
        <taxon>Bacteria</taxon>
        <taxon>Bacillati</taxon>
        <taxon>Actinomycetota</taxon>
        <taxon>Actinomycetes</taxon>
        <taxon>Kitasatosporales</taxon>
        <taxon>Streptomycetaceae</taxon>
        <taxon>Streptomyces</taxon>
    </lineage>
</organism>
<keyword evidence="1" id="KW-0732">Signal</keyword>
<keyword evidence="3" id="KW-1185">Reference proteome</keyword>
<protein>
    <recommendedName>
        <fullName evidence="4">Secreted protein</fullName>
    </recommendedName>
</protein>
<evidence type="ECO:0000313" key="2">
    <source>
        <dbReference type="EMBL" id="MFF3340238.1"/>
    </source>
</evidence>
<reference evidence="2 3" key="1">
    <citation type="submission" date="2024-10" db="EMBL/GenBank/DDBJ databases">
        <title>The Natural Products Discovery Center: Release of the First 8490 Sequenced Strains for Exploring Actinobacteria Biosynthetic Diversity.</title>
        <authorList>
            <person name="Kalkreuter E."/>
            <person name="Kautsar S.A."/>
            <person name="Yang D."/>
            <person name="Bader C.D."/>
            <person name="Teijaro C.N."/>
            <person name="Fluegel L."/>
            <person name="Davis C.M."/>
            <person name="Simpson J.R."/>
            <person name="Lauterbach L."/>
            <person name="Steele A.D."/>
            <person name="Gui C."/>
            <person name="Meng S."/>
            <person name="Li G."/>
            <person name="Viehrig K."/>
            <person name="Ye F."/>
            <person name="Su P."/>
            <person name="Kiefer A.F."/>
            <person name="Nichols A."/>
            <person name="Cepeda A.J."/>
            <person name="Yan W."/>
            <person name="Fan B."/>
            <person name="Jiang Y."/>
            <person name="Adhikari A."/>
            <person name="Zheng C.-J."/>
            <person name="Schuster L."/>
            <person name="Cowan T.M."/>
            <person name="Smanski M.J."/>
            <person name="Chevrette M.G."/>
            <person name="De Carvalho L.P.S."/>
            <person name="Shen B."/>
        </authorList>
    </citation>
    <scope>NUCLEOTIDE SEQUENCE [LARGE SCALE GENOMIC DNA]</scope>
    <source>
        <strain evidence="2 3">NPDC003029</strain>
    </source>
</reference>
<evidence type="ECO:0008006" key="4">
    <source>
        <dbReference type="Google" id="ProtNLM"/>
    </source>
</evidence>
<dbReference type="EMBL" id="JBIAPK010000004">
    <property type="protein sequence ID" value="MFF3340238.1"/>
    <property type="molecule type" value="Genomic_DNA"/>
</dbReference>
<feature type="chain" id="PRO_5046952632" description="Secreted protein" evidence="1">
    <location>
        <begin position="33"/>
        <end position="265"/>
    </location>
</feature>
<evidence type="ECO:0000256" key="1">
    <source>
        <dbReference type="SAM" id="SignalP"/>
    </source>
</evidence>
<evidence type="ECO:0000313" key="3">
    <source>
        <dbReference type="Proteomes" id="UP001601976"/>
    </source>
</evidence>
<accession>A0ABW6RFG4</accession>
<comment type="caution">
    <text evidence="2">The sequence shown here is derived from an EMBL/GenBank/DDBJ whole genome shotgun (WGS) entry which is preliminary data.</text>
</comment>
<gene>
    <name evidence="2" type="ORF">ACFYWW_16090</name>
</gene>
<sequence length="265" mass="26379">MKRMYLPRRFGRGRISAAAAAAVVIATPAAIAALPDAATSVWGAAAGPEAAKAPPEAGARAPGTPIRAGLLKLDLGPALGPAGNGVAAAPVDGAVQLGAGGVGLKAREGSRIAHGGGKLRGGKVVFDGGVRLSKGDRAVVFVKDFAVDLRTHVVTATVGEGRPGTRLGVLKDARTTLIAHTAAGDANIATVGRLVLDAGARERIDAGLGADALGRAAAVGIGTTFETHTDLDVDLAFALGLDAELGLEPRRDSGPDPDMPPTPVN</sequence>